<dbReference type="AlphaFoldDB" id="A0A835L188"/>
<evidence type="ECO:0000313" key="2">
    <source>
        <dbReference type="Proteomes" id="UP000648187"/>
    </source>
</evidence>
<sequence length="288" mass="33480">MMTMDVGMYNNQQNGYGSAEYYQQGAAYQPPYEGYHEGYYETPGHYYEPLLHGQTHEHPPTPVISTDTGLCYTNLDYGELQPNYPIHTLPPHPAEPFKHREDVPRHEEMVMHEHKLDNHYLETKYNMHFVDETSMQYNHAGSPLPCPEFEHYQPKDEFGGLRDGFPREECMSSHSHLQGHQAHASHTTVPTYKWMQVKRNVPKPAVVAFKWCSQTLLSYGNVERQYCDAWCQSSEDYERFKGCGLTRGLTRRANNLTFIACQLSRHNTTMSERLTCPKPSIDRLQMVR</sequence>
<reference evidence="1" key="1">
    <citation type="submission" date="2020-08" db="EMBL/GenBank/DDBJ databases">
        <title>Spodoptera exigua strain:BAW_Kor-Di-RS1 Genome sequencing and assembly.</title>
        <authorList>
            <person name="Kim J."/>
            <person name="Nam H.Y."/>
            <person name="Kwon M."/>
            <person name="Choi J.H."/>
            <person name="Cho S.R."/>
            <person name="Kim G.-H."/>
        </authorList>
    </citation>
    <scope>NUCLEOTIDE SEQUENCE</scope>
    <source>
        <strain evidence="1">BAW_Kor-Di-RS1</strain>
        <tissue evidence="1">Whole-body</tissue>
    </source>
</reference>
<name>A0A835L188_SPOEX</name>
<organism evidence="1 2">
    <name type="scientific">Spodoptera exigua</name>
    <name type="common">Beet armyworm</name>
    <name type="synonym">Noctua fulgens</name>
    <dbReference type="NCBI Taxonomy" id="7107"/>
    <lineage>
        <taxon>Eukaryota</taxon>
        <taxon>Metazoa</taxon>
        <taxon>Ecdysozoa</taxon>
        <taxon>Arthropoda</taxon>
        <taxon>Hexapoda</taxon>
        <taxon>Insecta</taxon>
        <taxon>Pterygota</taxon>
        <taxon>Neoptera</taxon>
        <taxon>Endopterygota</taxon>
        <taxon>Lepidoptera</taxon>
        <taxon>Glossata</taxon>
        <taxon>Ditrysia</taxon>
        <taxon>Noctuoidea</taxon>
        <taxon>Noctuidae</taxon>
        <taxon>Amphipyrinae</taxon>
        <taxon>Spodoptera</taxon>
    </lineage>
</organism>
<keyword evidence="2" id="KW-1185">Reference proteome</keyword>
<protein>
    <submittedName>
        <fullName evidence="1">Uncharacterized protein</fullName>
    </submittedName>
</protein>
<dbReference type="Proteomes" id="UP000648187">
    <property type="component" value="Unassembled WGS sequence"/>
</dbReference>
<proteinExistence type="predicted"/>
<dbReference type="EMBL" id="JACKWZ010000184">
    <property type="protein sequence ID" value="KAF9412583.1"/>
    <property type="molecule type" value="Genomic_DNA"/>
</dbReference>
<evidence type="ECO:0000313" key="1">
    <source>
        <dbReference type="EMBL" id="KAF9412583.1"/>
    </source>
</evidence>
<gene>
    <name evidence="1" type="ORF">HW555_008946</name>
</gene>
<accession>A0A835L188</accession>
<comment type="caution">
    <text evidence="1">The sequence shown here is derived from an EMBL/GenBank/DDBJ whole genome shotgun (WGS) entry which is preliminary data.</text>
</comment>